<protein>
    <submittedName>
        <fullName evidence="2">Uncharacterized protein</fullName>
    </submittedName>
</protein>
<feature type="region of interest" description="Disordered" evidence="1">
    <location>
        <begin position="1"/>
        <end position="90"/>
    </location>
</feature>
<sequence length="90" mass="9688">MGILNQDKTKDANRAASDKQSIKDAEVPHARKVAPLKEGEKPDQLAHKEHEAEDRQEALLDEGLEESFPAATRSASSGSPDPKSSELGPV</sequence>
<organism evidence="2">
    <name type="scientific">Phenylobacterium glaciei</name>
    <dbReference type="NCBI Taxonomy" id="2803784"/>
    <lineage>
        <taxon>Bacteria</taxon>
        <taxon>Pseudomonadati</taxon>
        <taxon>Pseudomonadota</taxon>
        <taxon>Alphaproteobacteria</taxon>
        <taxon>Caulobacterales</taxon>
        <taxon>Caulobacteraceae</taxon>
        <taxon>Phenylobacterium</taxon>
    </lineage>
</organism>
<feature type="compositionally biased region" description="Basic and acidic residues" evidence="1">
    <location>
        <begin position="7"/>
        <end position="58"/>
    </location>
</feature>
<dbReference type="EMBL" id="CP068570">
    <property type="protein sequence ID" value="QQZ52137.1"/>
    <property type="molecule type" value="Genomic_DNA"/>
</dbReference>
<proteinExistence type="predicted"/>
<accession>A0A974P6W4</accession>
<dbReference type="AlphaFoldDB" id="A0A974P6W4"/>
<reference evidence="2" key="1">
    <citation type="submission" date="2021-01" db="EMBL/GenBank/DDBJ databases">
        <title>Genome sequence of Phenylobacterium sp. 20VBR1 isolated from a valley glaceir, Ny-Alesund, Svalbard.</title>
        <authorList>
            <person name="Thomas F.A."/>
            <person name="Krishnan K.P."/>
            <person name="Sinha R.K."/>
        </authorList>
    </citation>
    <scope>NUCLEOTIDE SEQUENCE</scope>
    <source>
        <strain evidence="2">20VBR1</strain>
    </source>
</reference>
<name>A0A974P6W4_9CAUL</name>
<gene>
    <name evidence="2" type="ORF">JKL49_02970</name>
</gene>
<evidence type="ECO:0000256" key="1">
    <source>
        <dbReference type="SAM" id="MobiDB-lite"/>
    </source>
</evidence>
<evidence type="ECO:0000313" key="2">
    <source>
        <dbReference type="EMBL" id="QQZ52137.1"/>
    </source>
</evidence>